<feature type="compositionally biased region" description="Pro residues" evidence="1">
    <location>
        <begin position="138"/>
        <end position="155"/>
    </location>
</feature>
<reference evidence="3" key="1">
    <citation type="submission" date="2020-05" db="EMBL/GenBank/DDBJ databases">
        <title>Frigoriglobus tundricola gen. nov., sp. nov., a psychrotolerant cellulolytic planctomycete of the family Gemmataceae with two divergent copies of 16S rRNA gene.</title>
        <authorList>
            <person name="Kulichevskaya I.S."/>
            <person name="Ivanova A.A."/>
            <person name="Naumoff D.G."/>
            <person name="Beletsky A.V."/>
            <person name="Rijpstra W.I.C."/>
            <person name="Sinninghe Damste J.S."/>
            <person name="Mardanov A.V."/>
            <person name="Ravin N.V."/>
            <person name="Dedysh S.N."/>
        </authorList>
    </citation>
    <scope>NUCLEOTIDE SEQUENCE [LARGE SCALE GENOMIC DNA]</scope>
    <source>
        <strain evidence="3">PL17</strain>
    </source>
</reference>
<dbReference type="RefSeq" id="WP_171473016.1">
    <property type="nucleotide sequence ID" value="NZ_CP053452.2"/>
</dbReference>
<accession>A0A6M5YW47</accession>
<evidence type="ECO:0000256" key="1">
    <source>
        <dbReference type="SAM" id="MobiDB-lite"/>
    </source>
</evidence>
<name>A0A6M5YW47_9BACT</name>
<protein>
    <recommendedName>
        <fullName evidence="4">Carboxypeptidase regulatory-like domain-containing protein</fullName>
    </recommendedName>
</protein>
<dbReference type="EMBL" id="CP053452">
    <property type="protein sequence ID" value="QJW97694.1"/>
    <property type="molecule type" value="Genomic_DNA"/>
</dbReference>
<sequence>MPIRALVPCFVFAAIVGALLVGCNNPTPETAKASPTDKARPTFGIPVAMLGSSSLTGKVTLNGEPVIAGRVLLFTADGMVMSVGVIDEKGNYSIEKVPDGPADAVVVLDPSGEMPFPVLGSSSSGAPKGGGPVGVPKGGPPGVPKGPPPKGPPGAPSVEFTGPKPLPAHFLQEMKFTVPAKEQAKYKAAHLKYGKTSPNNPLKVTITGATTYHLVLTG</sequence>
<evidence type="ECO:0008006" key="4">
    <source>
        <dbReference type="Google" id="ProtNLM"/>
    </source>
</evidence>
<gene>
    <name evidence="2" type="ORF">FTUN_5271</name>
</gene>
<evidence type="ECO:0000313" key="2">
    <source>
        <dbReference type="EMBL" id="QJW97694.1"/>
    </source>
</evidence>
<dbReference type="AlphaFoldDB" id="A0A6M5YW47"/>
<evidence type="ECO:0000313" key="3">
    <source>
        <dbReference type="Proteomes" id="UP000503447"/>
    </source>
</evidence>
<feature type="compositionally biased region" description="Gly residues" evidence="1">
    <location>
        <begin position="127"/>
        <end position="137"/>
    </location>
</feature>
<keyword evidence="3" id="KW-1185">Reference proteome</keyword>
<dbReference type="Proteomes" id="UP000503447">
    <property type="component" value="Chromosome"/>
</dbReference>
<dbReference type="KEGG" id="ftj:FTUN_5271"/>
<feature type="region of interest" description="Disordered" evidence="1">
    <location>
        <begin position="116"/>
        <end position="164"/>
    </location>
</feature>
<organism evidence="2 3">
    <name type="scientific">Frigoriglobus tundricola</name>
    <dbReference type="NCBI Taxonomy" id="2774151"/>
    <lineage>
        <taxon>Bacteria</taxon>
        <taxon>Pseudomonadati</taxon>
        <taxon>Planctomycetota</taxon>
        <taxon>Planctomycetia</taxon>
        <taxon>Gemmatales</taxon>
        <taxon>Gemmataceae</taxon>
        <taxon>Frigoriglobus</taxon>
    </lineage>
</organism>
<dbReference type="PROSITE" id="PS51257">
    <property type="entry name" value="PROKAR_LIPOPROTEIN"/>
    <property type="match status" value="1"/>
</dbReference>
<proteinExistence type="predicted"/>